<feature type="chain" id="PRO_5005892385" evidence="1">
    <location>
        <begin position="21"/>
        <end position="137"/>
    </location>
</feature>
<dbReference type="AlphaFoldDB" id="A0A0N4ZVW0"/>
<evidence type="ECO:0000313" key="3">
    <source>
        <dbReference type="WBParaSite" id="PTRK_0001274300.1"/>
    </source>
</evidence>
<name>A0A0N4ZVW0_PARTI</name>
<evidence type="ECO:0000313" key="2">
    <source>
        <dbReference type="Proteomes" id="UP000038045"/>
    </source>
</evidence>
<dbReference type="WBParaSite" id="PTRK_0001274300.1">
    <property type="protein sequence ID" value="PTRK_0001274300.1"/>
    <property type="gene ID" value="PTRK_0001274300"/>
</dbReference>
<sequence>MIKTFLFVLLTVALFNGIYGDGKVCGGQDVKLNLKGKFLCQGQPSKTFKLKVEGCSPETGNCKKFKTKLGKDGELTTLTTTKIVDLYDEFDLIVSHDCGDCSGAFRIPIPEEAINCNKNEGKVADLGEIELTSEEYC</sequence>
<proteinExistence type="predicted"/>
<keyword evidence="1" id="KW-0732">Signal</keyword>
<reference evidence="3" key="1">
    <citation type="submission" date="2017-02" db="UniProtKB">
        <authorList>
            <consortium name="WormBaseParasite"/>
        </authorList>
    </citation>
    <scope>IDENTIFICATION</scope>
</reference>
<dbReference type="Proteomes" id="UP000038045">
    <property type="component" value="Unplaced"/>
</dbReference>
<organism evidence="2 3">
    <name type="scientific">Parastrongyloides trichosuri</name>
    <name type="common">Possum-specific nematode worm</name>
    <dbReference type="NCBI Taxonomy" id="131310"/>
    <lineage>
        <taxon>Eukaryota</taxon>
        <taxon>Metazoa</taxon>
        <taxon>Ecdysozoa</taxon>
        <taxon>Nematoda</taxon>
        <taxon>Chromadorea</taxon>
        <taxon>Rhabditida</taxon>
        <taxon>Tylenchina</taxon>
        <taxon>Panagrolaimomorpha</taxon>
        <taxon>Strongyloidoidea</taxon>
        <taxon>Strongyloididae</taxon>
        <taxon>Parastrongyloides</taxon>
    </lineage>
</organism>
<feature type="signal peptide" evidence="1">
    <location>
        <begin position="1"/>
        <end position="20"/>
    </location>
</feature>
<keyword evidence="2" id="KW-1185">Reference proteome</keyword>
<evidence type="ECO:0000256" key="1">
    <source>
        <dbReference type="SAM" id="SignalP"/>
    </source>
</evidence>
<accession>A0A0N4ZVW0</accession>
<protein>
    <submittedName>
        <fullName evidence="3">Uncharacterized protein</fullName>
    </submittedName>
</protein>